<dbReference type="PANTHER" id="PTHR13847">
    <property type="entry name" value="SARCOSINE DEHYDROGENASE-RELATED"/>
    <property type="match status" value="1"/>
</dbReference>
<protein>
    <submittedName>
        <fullName evidence="3">Glycine/D-amino acid oxidase</fullName>
    </submittedName>
</protein>
<dbReference type="GO" id="GO:0016491">
    <property type="term" value="F:oxidoreductase activity"/>
    <property type="evidence" value="ECO:0007669"/>
    <property type="project" value="UniProtKB-KW"/>
</dbReference>
<sequence length="437" mass="47903">MRYSSIPFNHNQSGWPAGESCFPSQPMLRGDITADWVIVGAGFAGVAFARRLAEINPTLKIIIVDAYTTRESASARNSGFVIGLPHNIGSSTAELKKANAYRNLLQEGIRQLEQVISEHDLQCDWEQVGKYHCQAERGNDRILKEYASHLDLMDEPWQMSDSEELYLKLGTRFYNKGIFTPGCVLVNPAQLIAGLSHSLPENVQRFDNTPVLGIRYGSMAEVLTPLGVIKTPKVMLATNALSPELRPGLSRQAAMATFASITDPLTDEQLTTLPPMQSWGLTPVNAIAGATFRFTSDRRFLIRQHVIPALSGQVNAAQTRQATQLHQRLFNKVYPTLGGVKITHTWSGTISVTRNGAPEWGMLNNFICTAGGCNGAGVSKQTVAGSLLADFMMKQDNPHIADMLSLGKANFMPPSPALDIGIAFSLMKERYLGRKEV</sequence>
<evidence type="ECO:0000259" key="2">
    <source>
        <dbReference type="Pfam" id="PF01266"/>
    </source>
</evidence>
<dbReference type="GO" id="GO:0005737">
    <property type="term" value="C:cytoplasm"/>
    <property type="evidence" value="ECO:0007669"/>
    <property type="project" value="TreeGrafter"/>
</dbReference>
<accession>A0A1I5EHS9</accession>
<evidence type="ECO:0000313" key="4">
    <source>
        <dbReference type="Proteomes" id="UP000198968"/>
    </source>
</evidence>
<dbReference type="PANTHER" id="PTHR13847:SF281">
    <property type="entry name" value="FAD DEPENDENT OXIDOREDUCTASE DOMAIN-CONTAINING PROTEIN"/>
    <property type="match status" value="1"/>
</dbReference>
<dbReference type="Gene3D" id="3.50.50.60">
    <property type="entry name" value="FAD/NAD(P)-binding domain"/>
    <property type="match status" value="1"/>
</dbReference>
<feature type="domain" description="FAD dependent oxidoreductase" evidence="2">
    <location>
        <begin position="35"/>
        <end position="390"/>
    </location>
</feature>
<evidence type="ECO:0000313" key="3">
    <source>
        <dbReference type="EMBL" id="SFO11054.1"/>
    </source>
</evidence>
<dbReference type="InterPro" id="IPR006076">
    <property type="entry name" value="FAD-dep_OxRdtase"/>
</dbReference>
<dbReference type="InterPro" id="IPR036188">
    <property type="entry name" value="FAD/NAD-bd_sf"/>
</dbReference>
<dbReference type="EMBL" id="FOVG01000003">
    <property type="protein sequence ID" value="SFO11054.1"/>
    <property type="molecule type" value="Genomic_DNA"/>
</dbReference>
<dbReference type="Gene3D" id="3.30.9.10">
    <property type="entry name" value="D-Amino Acid Oxidase, subunit A, domain 2"/>
    <property type="match status" value="1"/>
</dbReference>
<gene>
    <name evidence="3" type="ORF">SAMN05428971_2944</name>
</gene>
<dbReference type="RefSeq" id="WP_175501510.1">
    <property type="nucleotide sequence ID" value="NZ_FOVG01000003.1"/>
</dbReference>
<keyword evidence="4" id="KW-1185">Reference proteome</keyword>
<dbReference type="SUPFAM" id="SSF51905">
    <property type="entry name" value="FAD/NAD(P)-binding domain"/>
    <property type="match status" value="1"/>
</dbReference>
<name>A0A1I5EHS9_9GAMM</name>
<reference evidence="4" key="1">
    <citation type="submission" date="2016-10" db="EMBL/GenBank/DDBJ databases">
        <authorList>
            <person name="Varghese N."/>
            <person name="Submissions S."/>
        </authorList>
    </citation>
    <scope>NUCLEOTIDE SEQUENCE [LARGE SCALE GENOMIC DNA]</scope>
    <source>
        <strain evidence="4">OV426</strain>
    </source>
</reference>
<dbReference type="Proteomes" id="UP000198968">
    <property type="component" value="Unassembled WGS sequence"/>
</dbReference>
<dbReference type="AlphaFoldDB" id="A0A1I5EHS9"/>
<proteinExistence type="predicted"/>
<keyword evidence="1" id="KW-0560">Oxidoreductase</keyword>
<organism evidence="3 4">
    <name type="scientific">Candidatus Pantoea varia</name>
    <dbReference type="NCBI Taxonomy" id="1881036"/>
    <lineage>
        <taxon>Bacteria</taxon>
        <taxon>Pseudomonadati</taxon>
        <taxon>Pseudomonadota</taxon>
        <taxon>Gammaproteobacteria</taxon>
        <taxon>Enterobacterales</taxon>
        <taxon>Erwiniaceae</taxon>
        <taxon>Pantoea</taxon>
    </lineage>
</organism>
<evidence type="ECO:0000256" key="1">
    <source>
        <dbReference type="ARBA" id="ARBA00023002"/>
    </source>
</evidence>
<dbReference type="Pfam" id="PF01266">
    <property type="entry name" value="DAO"/>
    <property type="match status" value="1"/>
</dbReference>